<keyword evidence="2 7" id="KW-0548">Nucleotidyltransferase</keyword>
<evidence type="ECO:0000256" key="1">
    <source>
        <dbReference type="ARBA" id="ARBA00022679"/>
    </source>
</evidence>
<dbReference type="EMBL" id="SJDL01000014">
    <property type="protein sequence ID" value="TBW55904.1"/>
    <property type="molecule type" value="Genomic_DNA"/>
</dbReference>
<dbReference type="Pfam" id="PF03710">
    <property type="entry name" value="GlnE"/>
    <property type="match status" value="2"/>
</dbReference>
<dbReference type="SUPFAM" id="SSF81593">
    <property type="entry name" value="Nucleotidyltransferase substrate binding subunit/domain"/>
    <property type="match status" value="2"/>
</dbReference>
<dbReference type="Gene3D" id="1.20.120.330">
    <property type="entry name" value="Nucleotidyltransferases domain 2"/>
    <property type="match status" value="2"/>
</dbReference>
<dbReference type="NCBIfam" id="NF008292">
    <property type="entry name" value="PRK11072.1"/>
    <property type="match status" value="1"/>
</dbReference>
<comment type="caution">
    <text evidence="10">The sequence shown here is derived from an EMBL/GenBank/DDBJ whole genome shotgun (WGS) entry which is preliminary data.</text>
</comment>
<dbReference type="InterPro" id="IPR023057">
    <property type="entry name" value="GlnE"/>
</dbReference>
<evidence type="ECO:0000256" key="2">
    <source>
        <dbReference type="ARBA" id="ARBA00022695"/>
    </source>
</evidence>
<dbReference type="EC" id="2.7.7.42" evidence="7"/>
<dbReference type="SUPFAM" id="SSF81301">
    <property type="entry name" value="Nucleotidyltransferase"/>
    <property type="match status" value="2"/>
</dbReference>
<keyword evidence="10" id="KW-0436">Ligase</keyword>
<feature type="domain" description="Glutamate-ammonia ligase adenylyltransferase repeated" evidence="8">
    <location>
        <begin position="570"/>
        <end position="823"/>
    </location>
</feature>
<evidence type="ECO:0000256" key="6">
    <source>
        <dbReference type="ARBA" id="ARBA00023268"/>
    </source>
</evidence>
<name>A0ABY1ZK75_9GAMM</name>
<evidence type="ECO:0000256" key="7">
    <source>
        <dbReference type="HAMAP-Rule" id="MF_00802"/>
    </source>
</evidence>
<sequence length="974" mass="110383">MTVAPHSGPAIPDLLREDADGVTRLLDGLPPLPQDRIVTRVHWQRALVGSFFLREVLERHHGWLYDCLKSQPLSQPLDQAVLAARWQAYLQEVTDEASLHRALRLFRREAMFRIIFRDFVRLADLDETMGAASAMADVAIDGALDWLYQDACVQSGTPWGIDPVTGQEAPQRLVVMGMGKLGGHELNVSSDIDLIFGFPSNGETRGGARAMDNQQFFIRLGQRLIQALDQLTADGFVFRVDMRLRPYGQSGALALSFGALESYYQDQGRDWERYAMVKARVVAGDKKAGEVLMATLRPFVYRKYIDFSAFESLRSMKSMISREVRRKGMENNIKLGDGGIREIEFVVQAFQLIRGGRDRELQQRELLLILPELVNLELLPQTVADELADAYFFLRNLEHALQGIADQQTQELPATPAAQARVAMVMGFESWRDCLAELDTHRNRVARHFADIIASDEEETEEGEASARWQEIWLAELEPEAAVKRLAQAGFEAPEQSLEQLVTLRSSRTTQMMQTEGRRRLNRFVPVLLEALSQVDQPSETLSRVLQLVEAVLRRTAYLVLLLENPGALHELVRLCSESPWIARQLAETPLLLDELLNRESLYHPPSREALQDDLRQQLLRIPMEDLEEQMEVLRHFKKAHVLRVAASELRGTLPLMKVSDYLTWIAEVVLDHVVEVAFSNLVSRHGYPHHGDGSACDSDFAIVGYGKLGGIELGYTSDLDLVFIHTADPNGSTNGDKPIDNAVFYTRLGQRIVHILSTQTPSGQLYEVDMRLRPSGNSGLLVSSLSAFEKYQREDAWTWEHQALARARGVAGSREALEAFEKLRHDILCQFRDRNALRQDVISMREKMRASLGTPVKEGEIPEAFHVKHDQGGIVDMEFMVQYLMLAYSSEHPELTQWSDNIRQMEALGQAGVLPQHDAEKLREAYIALRSTIHRRALQNLNSRVEADAFPEERAYIWSVWNRVMEIRAEREG</sequence>
<keyword evidence="4 7" id="KW-0067">ATP-binding</keyword>
<keyword evidence="5 7" id="KW-0460">Magnesium</keyword>
<evidence type="ECO:0000313" key="11">
    <source>
        <dbReference type="Proteomes" id="UP000313645"/>
    </source>
</evidence>
<comment type="similarity">
    <text evidence="7">Belongs to the GlnE family.</text>
</comment>
<dbReference type="Gene3D" id="1.20.120.1510">
    <property type="match status" value="1"/>
</dbReference>
<accession>A0ABY1ZK75</accession>
<dbReference type="Proteomes" id="UP000313645">
    <property type="component" value="Unassembled WGS sequence"/>
</dbReference>
<dbReference type="GO" id="GO:0008882">
    <property type="term" value="F:[glutamate-ammonia-ligase] adenylyltransferase activity"/>
    <property type="evidence" value="ECO:0007669"/>
    <property type="project" value="UniProtKB-EC"/>
</dbReference>
<evidence type="ECO:0000256" key="4">
    <source>
        <dbReference type="ARBA" id="ARBA00022840"/>
    </source>
</evidence>
<dbReference type="RefSeq" id="WP_131481828.1">
    <property type="nucleotide sequence ID" value="NZ_SJDL01000014.1"/>
</dbReference>
<evidence type="ECO:0000256" key="3">
    <source>
        <dbReference type="ARBA" id="ARBA00022741"/>
    </source>
</evidence>
<proteinExistence type="inferred from homology"/>
<evidence type="ECO:0000259" key="9">
    <source>
        <dbReference type="Pfam" id="PF08335"/>
    </source>
</evidence>
<keyword evidence="6 7" id="KW-0511">Multifunctional enzyme</keyword>
<keyword evidence="1 7" id="KW-0808">Transferase</keyword>
<feature type="domain" description="PII-uridylyltransferase/Glutamine-synthetase adenylyltransferase" evidence="9">
    <location>
        <begin position="314"/>
        <end position="452"/>
    </location>
</feature>
<dbReference type="GO" id="GO:0047388">
    <property type="term" value="F:[glutamine synthetase]-adenylyl-L-tyrosine phosphorylase activity"/>
    <property type="evidence" value="ECO:0007669"/>
    <property type="project" value="UniProtKB-EC"/>
</dbReference>
<dbReference type="GO" id="GO:0016874">
    <property type="term" value="F:ligase activity"/>
    <property type="evidence" value="ECO:0007669"/>
    <property type="project" value="UniProtKB-KW"/>
</dbReference>
<evidence type="ECO:0000256" key="5">
    <source>
        <dbReference type="ARBA" id="ARBA00022842"/>
    </source>
</evidence>
<comment type="catalytic activity">
    <reaction evidence="7">
        <text>[glutamine synthetase]-O(4)-(5'-adenylyl)-L-tyrosine + phosphate = [glutamine synthetase]-L-tyrosine + ADP</text>
        <dbReference type="Rhea" id="RHEA:43716"/>
        <dbReference type="Rhea" id="RHEA-COMP:10660"/>
        <dbReference type="Rhea" id="RHEA-COMP:10661"/>
        <dbReference type="ChEBI" id="CHEBI:43474"/>
        <dbReference type="ChEBI" id="CHEBI:46858"/>
        <dbReference type="ChEBI" id="CHEBI:83624"/>
        <dbReference type="ChEBI" id="CHEBI:456216"/>
        <dbReference type="EC" id="2.7.7.89"/>
    </reaction>
</comment>
<feature type="domain" description="Glutamate-ammonia ligase adenylyltransferase repeated" evidence="8">
    <location>
        <begin position="48"/>
        <end position="289"/>
    </location>
</feature>
<dbReference type="InterPro" id="IPR005190">
    <property type="entry name" value="GlnE_rpt_dom"/>
</dbReference>
<dbReference type="Pfam" id="PF08335">
    <property type="entry name" value="GlnD_UR_UTase"/>
    <property type="match status" value="2"/>
</dbReference>
<feature type="region of interest" description="Adenylyl removase" evidence="7">
    <location>
        <begin position="1"/>
        <end position="457"/>
    </location>
</feature>
<dbReference type="InterPro" id="IPR043519">
    <property type="entry name" value="NT_sf"/>
</dbReference>
<dbReference type="Gene3D" id="3.30.460.10">
    <property type="entry name" value="Beta Polymerase, domain 2"/>
    <property type="match status" value="2"/>
</dbReference>
<dbReference type="HAMAP" id="MF_00802">
    <property type="entry name" value="GlnE"/>
    <property type="match status" value="1"/>
</dbReference>
<dbReference type="InterPro" id="IPR013546">
    <property type="entry name" value="PII_UdlTrfase/GS_AdlTrfase"/>
</dbReference>
<keyword evidence="3 7" id="KW-0547">Nucleotide-binding</keyword>
<organism evidence="10 11">
    <name type="scientific">Marinobacter halodurans</name>
    <dbReference type="NCBI Taxonomy" id="2528979"/>
    <lineage>
        <taxon>Bacteria</taxon>
        <taxon>Pseudomonadati</taxon>
        <taxon>Pseudomonadota</taxon>
        <taxon>Gammaproteobacteria</taxon>
        <taxon>Pseudomonadales</taxon>
        <taxon>Marinobacteraceae</taxon>
        <taxon>Marinobacter</taxon>
    </lineage>
</organism>
<feature type="region of interest" description="Adenylyl transferase" evidence="7">
    <location>
        <begin position="465"/>
        <end position="974"/>
    </location>
</feature>
<gene>
    <name evidence="7 10" type="primary">glnE</name>
    <name evidence="10" type="ORF">EZI54_10735</name>
</gene>
<evidence type="ECO:0000313" key="10">
    <source>
        <dbReference type="EMBL" id="TBW55904.1"/>
    </source>
</evidence>
<comment type="catalytic activity">
    <reaction evidence="7">
        <text>[glutamine synthetase]-L-tyrosine + ATP = [glutamine synthetase]-O(4)-(5'-adenylyl)-L-tyrosine + diphosphate</text>
        <dbReference type="Rhea" id="RHEA:18589"/>
        <dbReference type="Rhea" id="RHEA-COMP:10660"/>
        <dbReference type="Rhea" id="RHEA-COMP:10661"/>
        <dbReference type="ChEBI" id="CHEBI:30616"/>
        <dbReference type="ChEBI" id="CHEBI:33019"/>
        <dbReference type="ChEBI" id="CHEBI:46858"/>
        <dbReference type="ChEBI" id="CHEBI:83624"/>
        <dbReference type="EC" id="2.7.7.42"/>
    </reaction>
</comment>
<dbReference type="PANTHER" id="PTHR30621:SF0">
    <property type="entry name" value="BIFUNCTIONAL GLUTAMINE SYNTHETASE ADENYLYLTRANSFERASE_ADENYLYL-REMOVING ENZYME"/>
    <property type="match status" value="1"/>
</dbReference>
<keyword evidence="11" id="KW-1185">Reference proteome</keyword>
<protein>
    <recommendedName>
        <fullName evidence="7">Bifunctional glutamine synthetase adenylyltransferase/adenylyl-removing enzyme</fullName>
    </recommendedName>
    <alternativeName>
        <fullName evidence="7">ATP:glutamine synthetase adenylyltransferase</fullName>
    </alternativeName>
    <alternativeName>
        <fullName evidence="7">ATase</fullName>
    </alternativeName>
    <domain>
        <recommendedName>
            <fullName evidence="7">Glutamine synthetase adenylyl-L-tyrosine phosphorylase</fullName>
            <ecNumber evidence="7">2.7.7.89</ecNumber>
        </recommendedName>
        <alternativeName>
            <fullName evidence="7">Adenylyl removase</fullName>
            <shortName evidence="7">AR</shortName>
            <shortName evidence="7">AT-N</shortName>
        </alternativeName>
    </domain>
    <domain>
        <recommendedName>
            <fullName evidence="7">Glutamine synthetase adenylyl transferase</fullName>
            <ecNumber evidence="7">2.7.7.42</ecNumber>
        </recommendedName>
        <alternativeName>
            <fullName evidence="7">Adenylyl transferase</fullName>
            <shortName evidence="7">AT</shortName>
            <shortName evidence="7">AT-C</shortName>
        </alternativeName>
    </domain>
</protein>
<feature type="domain" description="PII-uridylyltransferase/Glutamine-synthetase adenylyltransferase" evidence="9">
    <location>
        <begin position="865"/>
        <end position="944"/>
    </location>
</feature>
<comment type="function">
    <text evidence="7">Involved in the regulation of glutamine synthetase GlnA, a key enzyme in the process to assimilate ammonia. When cellular nitrogen levels are high, the C-terminal adenylyl transferase (AT) inactivates GlnA by covalent transfer of an adenylyl group from ATP to specific tyrosine residue of GlnA, thus reducing its activity. Conversely, when nitrogen levels are low, the N-terminal adenylyl removase (AR) activates GlnA by removing the adenylyl group by phosphorolysis, increasing its activity. The regulatory region of GlnE binds the signal transduction protein PII (GlnB) which indicates the nitrogen status of the cell.</text>
</comment>
<evidence type="ECO:0000259" key="8">
    <source>
        <dbReference type="Pfam" id="PF03710"/>
    </source>
</evidence>
<dbReference type="PANTHER" id="PTHR30621">
    <property type="entry name" value="GLUTAMINE SYNTHETASE ADENYLYLTRANSFERASE"/>
    <property type="match status" value="1"/>
</dbReference>
<reference evidence="10 11" key="1">
    <citation type="submission" date="2019-02" db="EMBL/GenBank/DDBJ databases">
        <title>Marinobacter halodurans sp. nov., a marine bacterium isolated from sea tidal flat.</title>
        <authorList>
            <person name="Yoo Y."/>
            <person name="Lee D.W."/>
            <person name="Kim B.S."/>
            <person name="Kim J.-J."/>
        </authorList>
    </citation>
    <scope>NUCLEOTIDE SEQUENCE [LARGE SCALE GENOMIC DNA]</scope>
    <source>
        <strain evidence="10 11">YJ-S3-2</strain>
    </source>
</reference>
<dbReference type="EC" id="2.7.7.89" evidence="7"/>
<dbReference type="CDD" id="cd05401">
    <property type="entry name" value="NT_GlnE_GlnD_like"/>
    <property type="match status" value="2"/>
</dbReference>
<comment type="cofactor">
    <cofactor evidence="7">
        <name>Mg(2+)</name>
        <dbReference type="ChEBI" id="CHEBI:18420"/>
    </cofactor>
</comment>